<dbReference type="EMBL" id="CAJVCH010058876">
    <property type="protein sequence ID" value="CAG7719130.1"/>
    <property type="molecule type" value="Genomic_DNA"/>
</dbReference>
<name>A0A8J2NYD8_9HEXA</name>
<dbReference type="GO" id="GO:0005737">
    <property type="term" value="C:cytoplasm"/>
    <property type="evidence" value="ECO:0007669"/>
    <property type="project" value="TreeGrafter"/>
</dbReference>
<evidence type="ECO:0000313" key="4">
    <source>
        <dbReference type="EMBL" id="CAG7719130.1"/>
    </source>
</evidence>
<evidence type="ECO:0000313" key="5">
    <source>
        <dbReference type="Proteomes" id="UP000708208"/>
    </source>
</evidence>
<sequence>MDCLFIEKTIVTKMYRNCGRLVVPVNRLLTAAPGKYQQPLRTFFGRRYPRNELSVIEDTMKDMDRHFQRMEREFDQRFRGFSRPWAVQLRPWIESELFSEGKPSKYTLNVNVGEQFKPEDVKISLKDRLLTIEAKGEVVSEDGSSRVYQEISRRFTLPDNIDVKELKSVLSPEGILRIEAPLPQEGAVKVEPKEIPISHQEAPVAAESKN</sequence>
<dbReference type="CDD" id="cd06526">
    <property type="entry name" value="metazoan_ACD"/>
    <property type="match status" value="1"/>
</dbReference>
<evidence type="ECO:0000256" key="1">
    <source>
        <dbReference type="PROSITE-ProRule" id="PRU00285"/>
    </source>
</evidence>
<accession>A0A8J2NYD8</accession>
<gene>
    <name evidence="4" type="ORF">AFUS01_LOCUS8471</name>
</gene>
<evidence type="ECO:0000259" key="3">
    <source>
        <dbReference type="PROSITE" id="PS01031"/>
    </source>
</evidence>
<dbReference type="GO" id="GO:0051082">
    <property type="term" value="F:unfolded protein binding"/>
    <property type="evidence" value="ECO:0007669"/>
    <property type="project" value="TreeGrafter"/>
</dbReference>
<dbReference type="PANTHER" id="PTHR45640:SF26">
    <property type="entry name" value="RE23625P"/>
    <property type="match status" value="1"/>
</dbReference>
<dbReference type="PROSITE" id="PS01031">
    <property type="entry name" value="SHSP"/>
    <property type="match status" value="1"/>
</dbReference>
<feature type="domain" description="SHSP" evidence="3">
    <location>
        <begin position="88"/>
        <end position="198"/>
    </location>
</feature>
<dbReference type="PANTHER" id="PTHR45640">
    <property type="entry name" value="HEAT SHOCK PROTEIN HSP-12.2-RELATED"/>
    <property type="match status" value="1"/>
</dbReference>
<protein>
    <recommendedName>
        <fullName evidence="3">SHSP domain-containing protein</fullName>
    </recommendedName>
</protein>
<evidence type="ECO:0000256" key="2">
    <source>
        <dbReference type="RuleBase" id="RU003616"/>
    </source>
</evidence>
<dbReference type="Pfam" id="PF00011">
    <property type="entry name" value="HSP20"/>
    <property type="match status" value="1"/>
</dbReference>
<dbReference type="AlphaFoldDB" id="A0A8J2NYD8"/>
<dbReference type="Proteomes" id="UP000708208">
    <property type="component" value="Unassembled WGS sequence"/>
</dbReference>
<reference evidence="4" key="1">
    <citation type="submission" date="2021-06" db="EMBL/GenBank/DDBJ databases">
        <authorList>
            <person name="Hodson N. C."/>
            <person name="Mongue J. A."/>
            <person name="Jaron S. K."/>
        </authorList>
    </citation>
    <scope>NUCLEOTIDE SEQUENCE</scope>
</reference>
<dbReference type="GO" id="GO:0009408">
    <property type="term" value="P:response to heat"/>
    <property type="evidence" value="ECO:0007669"/>
    <property type="project" value="TreeGrafter"/>
</dbReference>
<dbReference type="InterPro" id="IPR001436">
    <property type="entry name" value="Alpha-crystallin/sHSP_animal"/>
</dbReference>
<proteinExistence type="inferred from homology"/>
<dbReference type="InterPro" id="IPR002068">
    <property type="entry name" value="A-crystallin/Hsp20_dom"/>
</dbReference>
<dbReference type="OrthoDB" id="1431247at2759"/>
<comment type="caution">
    <text evidence="4">The sequence shown here is derived from an EMBL/GenBank/DDBJ whole genome shotgun (WGS) entry which is preliminary data.</text>
</comment>
<dbReference type="GO" id="GO:0042026">
    <property type="term" value="P:protein refolding"/>
    <property type="evidence" value="ECO:0007669"/>
    <property type="project" value="TreeGrafter"/>
</dbReference>
<organism evidence="4 5">
    <name type="scientific">Allacma fusca</name>
    <dbReference type="NCBI Taxonomy" id="39272"/>
    <lineage>
        <taxon>Eukaryota</taxon>
        <taxon>Metazoa</taxon>
        <taxon>Ecdysozoa</taxon>
        <taxon>Arthropoda</taxon>
        <taxon>Hexapoda</taxon>
        <taxon>Collembola</taxon>
        <taxon>Symphypleona</taxon>
        <taxon>Sminthuridae</taxon>
        <taxon>Allacma</taxon>
    </lineage>
</organism>
<dbReference type="GO" id="GO:0005634">
    <property type="term" value="C:nucleus"/>
    <property type="evidence" value="ECO:0007669"/>
    <property type="project" value="TreeGrafter"/>
</dbReference>
<keyword evidence="5" id="KW-1185">Reference proteome</keyword>
<comment type="similarity">
    <text evidence="1 2">Belongs to the small heat shock protein (HSP20) family.</text>
</comment>